<feature type="compositionally biased region" description="Polar residues" evidence="1">
    <location>
        <begin position="152"/>
        <end position="165"/>
    </location>
</feature>
<evidence type="ECO:0000313" key="3">
    <source>
        <dbReference type="Proteomes" id="UP001404104"/>
    </source>
</evidence>
<evidence type="ECO:0000256" key="1">
    <source>
        <dbReference type="SAM" id="MobiDB-lite"/>
    </source>
</evidence>
<dbReference type="RefSeq" id="WP_345864955.1">
    <property type="nucleotide sequence ID" value="NZ_JBDIMF010000004.1"/>
</dbReference>
<dbReference type="Proteomes" id="UP001404104">
    <property type="component" value="Unassembled WGS sequence"/>
</dbReference>
<sequence>MDGNASHATPTLGFAATVRRVDALFNAMSADYLLREQFVTDPAQILAEYVHGRKLPPEEALSLNRLIYLMMSNEGLVSWFLDRALRYDEPPAQQVEDFVEAFSAAVLEHGDASLLAALIRGAAVSVPIVRLDERLISEALRTLLAVTDGTEHSPSGTGTQQSGTHVTEHSTGGGGTRGWIHSFAAGMRAGLVLSDATEHSPGGTGTQQSGTHVTEHSTGGGGTRGWLERGFFGPRLATISLEALALHATNLKRLGLLQRDQGGG</sequence>
<feature type="region of interest" description="Disordered" evidence="1">
    <location>
        <begin position="195"/>
        <end position="225"/>
    </location>
</feature>
<reference evidence="2 3" key="1">
    <citation type="submission" date="2024-05" db="EMBL/GenBank/DDBJ databases">
        <authorList>
            <person name="Liu Q."/>
            <person name="Xin Y.-H."/>
        </authorList>
    </citation>
    <scope>NUCLEOTIDE SEQUENCE [LARGE SCALE GENOMIC DNA]</scope>
    <source>
        <strain evidence="2 3">CGMCC 1.15349</strain>
    </source>
</reference>
<feature type="region of interest" description="Disordered" evidence="1">
    <location>
        <begin position="147"/>
        <end position="178"/>
    </location>
</feature>
<gene>
    <name evidence="2" type="ORF">ABC969_11050</name>
</gene>
<organism evidence="2 3">
    <name type="scientific">Sphingomonas qilianensis</name>
    <dbReference type="NCBI Taxonomy" id="1736690"/>
    <lineage>
        <taxon>Bacteria</taxon>
        <taxon>Pseudomonadati</taxon>
        <taxon>Pseudomonadota</taxon>
        <taxon>Alphaproteobacteria</taxon>
        <taxon>Sphingomonadales</taxon>
        <taxon>Sphingomonadaceae</taxon>
        <taxon>Sphingomonas</taxon>
    </lineage>
</organism>
<protein>
    <submittedName>
        <fullName evidence="2">Uncharacterized protein</fullName>
    </submittedName>
</protein>
<keyword evidence="3" id="KW-1185">Reference proteome</keyword>
<accession>A0ABU9XTW7</accession>
<name>A0ABU9XTW7_9SPHN</name>
<evidence type="ECO:0000313" key="2">
    <source>
        <dbReference type="EMBL" id="MEN2786955.1"/>
    </source>
</evidence>
<comment type="caution">
    <text evidence="2">The sequence shown here is derived from an EMBL/GenBank/DDBJ whole genome shotgun (WGS) entry which is preliminary data.</text>
</comment>
<dbReference type="EMBL" id="JBDIMF010000004">
    <property type="protein sequence ID" value="MEN2786955.1"/>
    <property type="molecule type" value="Genomic_DNA"/>
</dbReference>
<proteinExistence type="predicted"/>